<evidence type="ECO:0000256" key="1">
    <source>
        <dbReference type="SAM" id="MobiDB-lite"/>
    </source>
</evidence>
<keyword evidence="2" id="KW-0472">Membrane</keyword>
<sequence>MPSVSSTGDAPFMPRSASVSGTRPISQLARHGKYVAIGTAGVWYCDALNLVREAMDAESDGSWLNKKGTASHRGRKTMTLSLLLQGVTVAIFLYLVVFLPWLRGYMPNYPLWQRSKRLRLIVPASRVLARNNGHLVAHLALRLQVLTFSILVGWLSCVRALKAGAGVGLFKAMTAATSFHLLIFGCIGLIPTPMVPLPNVVPSRNDIDPKTK</sequence>
<dbReference type="Proteomes" id="UP000812966">
    <property type="component" value="Unassembled WGS sequence"/>
</dbReference>
<comment type="caution">
    <text evidence="3">The sequence shown here is derived from an EMBL/GenBank/DDBJ whole genome shotgun (WGS) entry which is preliminary data.</text>
</comment>
<keyword evidence="4" id="KW-1185">Reference proteome</keyword>
<dbReference type="EMBL" id="JABELV010000168">
    <property type="protein sequence ID" value="KAG7528771.1"/>
    <property type="molecule type" value="Genomic_DNA"/>
</dbReference>
<organism evidence="3 4">
    <name type="scientific">Filobasidium floriforme</name>
    <dbReference type="NCBI Taxonomy" id="5210"/>
    <lineage>
        <taxon>Eukaryota</taxon>
        <taxon>Fungi</taxon>
        <taxon>Dikarya</taxon>
        <taxon>Basidiomycota</taxon>
        <taxon>Agaricomycotina</taxon>
        <taxon>Tremellomycetes</taxon>
        <taxon>Filobasidiales</taxon>
        <taxon>Filobasidiaceae</taxon>
        <taxon>Filobasidium</taxon>
    </lineage>
</organism>
<evidence type="ECO:0000313" key="4">
    <source>
        <dbReference type="Proteomes" id="UP000812966"/>
    </source>
</evidence>
<feature type="transmembrane region" description="Helical" evidence="2">
    <location>
        <begin position="135"/>
        <end position="157"/>
    </location>
</feature>
<feature type="region of interest" description="Disordered" evidence="1">
    <location>
        <begin position="1"/>
        <end position="20"/>
    </location>
</feature>
<evidence type="ECO:0000313" key="3">
    <source>
        <dbReference type="EMBL" id="KAG7528771.1"/>
    </source>
</evidence>
<feature type="transmembrane region" description="Helical" evidence="2">
    <location>
        <begin position="82"/>
        <end position="102"/>
    </location>
</feature>
<gene>
    <name evidence="3" type="ORF">FFLO_05940</name>
</gene>
<proteinExistence type="predicted"/>
<accession>A0A8K0JHN9</accession>
<feature type="transmembrane region" description="Helical" evidence="2">
    <location>
        <begin position="169"/>
        <end position="190"/>
    </location>
</feature>
<dbReference type="AlphaFoldDB" id="A0A8K0JHN9"/>
<reference evidence="3" key="1">
    <citation type="submission" date="2020-04" db="EMBL/GenBank/DDBJ databases">
        <title>Analysis of mating type loci in Filobasidium floriforme.</title>
        <authorList>
            <person name="Nowrousian M."/>
        </authorList>
    </citation>
    <scope>NUCLEOTIDE SEQUENCE</scope>
    <source>
        <strain evidence="3">CBS 6242</strain>
    </source>
</reference>
<keyword evidence="2" id="KW-0812">Transmembrane</keyword>
<evidence type="ECO:0000256" key="2">
    <source>
        <dbReference type="SAM" id="Phobius"/>
    </source>
</evidence>
<protein>
    <submittedName>
        <fullName evidence="3">Uncharacterized protein</fullName>
    </submittedName>
</protein>
<name>A0A8K0JHN9_9TREE</name>
<dbReference type="OrthoDB" id="3187264at2759"/>
<keyword evidence="2" id="KW-1133">Transmembrane helix</keyword>